<feature type="domain" description="CENP-V/GFA" evidence="5">
    <location>
        <begin position="5"/>
        <end position="125"/>
    </location>
</feature>
<gene>
    <name evidence="6" type="ORF">MD535_24640</name>
</gene>
<keyword evidence="4" id="KW-0456">Lyase</keyword>
<comment type="similarity">
    <text evidence="1">Belongs to the Gfa family.</text>
</comment>
<evidence type="ECO:0000313" key="6">
    <source>
        <dbReference type="EMBL" id="MCW8349178.1"/>
    </source>
</evidence>
<evidence type="ECO:0000256" key="1">
    <source>
        <dbReference type="ARBA" id="ARBA00005495"/>
    </source>
</evidence>
<dbReference type="EMBL" id="JAKRRY010000070">
    <property type="protein sequence ID" value="MCW8349178.1"/>
    <property type="molecule type" value="Genomic_DNA"/>
</dbReference>
<keyword evidence="7" id="KW-1185">Reference proteome</keyword>
<dbReference type="InterPro" id="IPR011057">
    <property type="entry name" value="Mss4-like_sf"/>
</dbReference>
<proteinExistence type="inferred from homology"/>
<dbReference type="Pfam" id="PF04828">
    <property type="entry name" value="GFA"/>
    <property type="match status" value="1"/>
</dbReference>
<organism evidence="6 7">
    <name type="scientific">Vibrio qingdaonensis</name>
    <dbReference type="NCBI Taxonomy" id="2829491"/>
    <lineage>
        <taxon>Bacteria</taxon>
        <taxon>Pseudomonadati</taxon>
        <taxon>Pseudomonadota</taxon>
        <taxon>Gammaproteobacteria</taxon>
        <taxon>Vibrionales</taxon>
        <taxon>Vibrionaceae</taxon>
        <taxon>Vibrio</taxon>
    </lineage>
</organism>
<keyword evidence="2" id="KW-0479">Metal-binding</keyword>
<name>A0A9X3HZB9_9VIBR</name>
<evidence type="ECO:0000313" key="7">
    <source>
        <dbReference type="Proteomes" id="UP001155587"/>
    </source>
</evidence>
<reference evidence="6" key="1">
    <citation type="submission" date="2022-02" db="EMBL/GenBank/DDBJ databases">
        <title>Vibrio sp. nov, a new bacterium isolated from seawater.</title>
        <authorList>
            <person name="Yuan Y."/>
        </authorList>
    </citation>
    <scope>NUCLEOTIDE SEQUENCE</scope>
    <source>
        <strain evidence="6">ZSDZ65</strain>
    </source>
</reference>
<evidence type="ECO:0000259" key="5">
    <source>
        <dbReference type="PROSITE" id="PS51891"/>
    </source>
</evidence>
<dbReference type="RefSeq" id="WP_265677835.1">
    <property type="nucleotide sequence ID" value="NZ_JAKRRY010000070.1"/>
</dbReference>
<dbReference type="SUPFAM" id="SSF51316">
    <property type="entry name" value="Mss4-like"/>
    <property type="match status" value="1"/>
</dbReference>
<dbReference type="GO" id="GO:0046872">
    <property type="term" value="F:metal ion binding"/>
    <property type="evidence" value="ECO:0007669"/>
    <property type="project" value="UniProtKB-KW"/>
</dbReference>
<protein>
    <submittedName>
        <fullName evidence="6">GFA family protein</fullName>
    </submittedName>
</protein>
<dbReference type="InterPro" id="IPR006913">
    <property type="entry name" value="CENP-V/GFA"/>
</dbReference>
<dbReference type="Proteomes" id="UP001155587">
    <property type="component" value="Unassembled WGS sequence"/>
</dbReference>
<sequence>MEYPLEGSCQCGEVHYKLYDAPLAVFACHCTECQKLSTSPFSVTAVIDSSKIEFEGKLSSWERIAESGNRNQARFCSSCGNRVYHFNPDELSTVKLKLKPINLKDESIFEPKAHVWVSEKLGWYELPEGVKVFPKQPK</sequence>
<dbReference type="PANTHER" id="PTHR33337">
    <property type="entry name" value="GFA DOMAIN-CONTAINING PROTEIN"/>
    <property type="match status" value="1"/>
</dbReference>
<dbReference type="GO" id="GO:0016846">
    <property type="term" value="F:carbon-sulfur lyase activity"/>
    <property type="evidence" value="ECO:0007669"/>
    <property type="project" value="InterPro"/>
</dbReference>
<evidence type="ECO:0000256" key="3">
    <source>
        <dbReference type="ARBA" id="ARBA00022833"/>
    </source>
</evidence>
<dbReference type="PROSITE" id="PS51891">
    <property type="entry name" value="CENP_V_GFA"/>
    <property type="match status" value="1"/>
</dbReference>
<accession>A0A9X3HZB9</accession>
<dbReference type="AlphaFoldDB" id="A0A9X3HZB9"/>
<dbReference type="PANTHER" id="PTHR33337:SF40">
    <property type="entry name" value="CENP-V_GFA DOMAIN-CONTAINING PROTEIN-RELATED"/>
    <property type="match status" value="1"/>
</dbReference>
<dbReference type="Gene3D" id="3.90.1590.10">
    <property type="entry name" value="glutathione-dependent formaldehyde- activating enzyme (gfa)"/>
    <property type="match status" value="1"/>
</dbReference>
<keyword evidence="3" id="KW-0862">Zinc</keyword>
<evidence type="ECO:0000256" key="2">
    <source>
        <dbReference type="ARBA" id="ARBA00022723"/>
    </source>
</evidence>
<evidence type="ECO:0000256" key="4">
    <source>
        <dbReference type="ARBA" id="ARBA00023239"/>
    </source>
</evidence>
<comment type="caution">
    <text evidence="6">The sequence shown here is derived from an EMBL/GenBank/DDBJ whole genome shotgun (WGS) entry which is preliminary data.</text>
</comment>